<reference evidence="2" key="1">
    <citation type="journal article" date="2019" name="Int. J. Syst. Evol. Microbiol.">
        <title>The Global Catalogue of Microorganisms (GCM) 10K type strain sequencing project: providing services to taxonomists for standard genome sequencing and annotation.</title>
        <authorList>
            <consortium name="The Broad Institute Genomics Platform"/>
            <consortium name="The Broad Institute Genome Sequencing Center for Infectious Disease"/>
            <person name="Wu L."/>
            <person name="Ma J."/>
        </authorList>
    </citation>
    <scope>NUCLEOTIDE SEQUENCE [LARGE SCALE GENOMIC DNA]</scope>
    <source>
        <strain evidence="2">CCUG 53762</strain>
    </source>
</reference>
<gene>
    <name evidence="1" type="ORF">ACFSAH_03590</name>
</gene>
<keyword evidence="2" id="KW-1185">Reference proteome</keyword>
<name>A0ABW4I9P0_9SPHI</name>
<organism evidence="1 2">
    <name type="scientific">Pseudopedobacter beijingensis</name>
    <dbReference type="NCBI Taxonomy" id="1207056"/>
    <lineage>
        <taxon>Bacteria</taxon>
        <taxon>Pseudomonadati</taxon>
        <taxon>Bacteroidota</taxon>
        <taxon>Sphingobacteriia</taxon>
        <taxon>Sphingobacteriales</taxon>
        <taxon>Sphingobacteriaceae</taxon>
        <taxon>Pseudopedobacter</taxon>
    </lineage>
</organism>
<evidence type="ECO:0000313" key="2">
    <source>
        <dbReference type="Proteomes" id="UP001597118"/>
    </source>
</evidence>
<comment type="caution">
    <text evidence="1">The sequence shown here is derived from an EMBL/GenBank/DDBJ whole genome shotgun (WGS) entry which is preliminary data.</text>
</comment>
<proteinExistence type="predicted"/>
<accession>A0ABW4I9P0</accession>
<dbReference type="EMBL" id="JBHUDG010000003">
    <property type="protein sequence ID" value="MFD1628943.1"/>
    <property type="molecule type" value="Genomic_DNA"/>
</dbReference>
<dbReference type="Proteomes" id="UP001597118">
    <property type="component" value="Unassembled WGS sequence"/>
</dbReference>
<evidence type="ECO:0000313" key="1">
    <source>
        <dbReference type="EMBL" id="MFD1628943.1"/>
    </source>
</evidence>
<dbReference type="RefSeq" id="WP_379661325.1">
    <property type="nucleotide sequence ID" value="NZ_JBHUDG010000003.1"/>
</dbReference>
<sequence length="139" mass="16285">MRIYTCNQDLIMVLENQGFVDVTPKRDKQRGKRKFSLSKTSRSYIYFNYKNFEFFEGKGCNCFSGSQVVEEELKLLFWYLKSSTADKKAISNGCFHLKTAKANLGYFVNELSFYKENGFVNRSIPKLERLVYSFNSLQI</sequence>
<protein>
    <submittedName>
        <fullName evidence="1">Uncharacterized protein</fullName>
    </submittedName>
</protein>